<reference evidence="3 4" key="1">
    <citation type="journal article" date="2009" name="Int. J. Syst. Evol. Microbiol.">
        <title>Transfer of Teichococcus ludipueritiae and Muricoccus roseus to the genus Roseomonas, as Roseomonas ludipueritiae comb. nov. and Roseomonas rosea comb. nov., respectively, and emended description of the genus Roseomonas.</title>
        <authorList>
            <person name="Sanchez-Porro C."/>
            <person name="Gallego V."/>
            <person name="Busse H.J."/>
            <person name="Kampfer P."/>
            <person name="Ventosa A."/>
        </authorList>
    </citation>
    <scope>NUCLEOTIDE SEQUENCE [LARGE SCALE GENOMIC DNA]</scope>
    <source>
        <strain evidence="3 4">DSM 14915</strain>
    </source>
</reference>
<dbReference type="Gene3D" id="3.40.190.10">
    <property type="entry name" value="Periplasmic binding protein-like II"/>
    <property type="match status" value="1"/>
</dbReference>
<protein>
    <submittedName>
        <fullName evidence="3">Tripartite tricarboxylate transporter substrate binding protein</fullName>
    </submittedName>
</protein>
<dbReference type="PIRSF" id="PIRSF017082">
    <property type="entry name" value="YflP"/>
    <property type="match status" value="1"/>
</dbReference>
<comment type="similarity">
    <text evidence="1">Belongs to the UPF0065 (bug) family.</text>
</comment>
<feature type="chain" id="PRO_5047051054" evidence="2">
    <location>
        <begin position="24"/>
        <end position="334"/>
    </location>
</feature>
<dbReference type="SUPFAM" id="SSF53850">
    <property type="entry name" value="Periplasmic binding protein-like II"/>
    <property type="match status" value="1"/>
</dbReference>
<evidence type="ECO:0000313" key="3">
    <source>
        <dbReference type="EMBL" id="MBC9175746.1"/>
    </source>
</evidence>
<dbReference type="RefSeq" id="WP_187776906.1">
    <property type="nucleotide sequence ID" value="NZ_JACTUZ010000003.1"/>
</dbReference>
<dbReference type="CDD" id="cd07012">
    <property type="entry name" value="PBP2_Bug_TTT"/>
    <property type="match status" value="1"/>
</dbReference>
<dbReference type="InterPro" id="IPR005064">
    <property type="entry name" value="BUG"/>
</dbReference>
<keyword evidence="2" id="KW-0732">Signal</keyword>
<dbReference type="Proteomes" id="UP000603940">
    <property type="component" value="Unassembled WGS sequence"/>
</dbReference>
<keyword evidence="4" id="KW-1185">Reference proteome</keyword>
<feature type="signal peptide" evidence="2">
    <location>
        <begin position="1"/>
        <end position="23"/>
    </location>
</feature>
<proteinExistence type="inferred from homology"/>
<organism evidence="3 4">
    <name type="scientific">Pseudoroseomonas ludipueritiae</name>
    <dbReference type="NCBI Taxonomy" id="198093"/>
    <lineage>
        <taxon>Bacteria</taxon>
        <taxon>Pseudomonadati</taxon>
        <taxon>Pseudomonadota</taxon>
        <taxon>Alphaproteobacteria</taxon>
        <taxon>Acetobacterales</taxon>
        <taxon>Acetobacteraceae</taxon>
        <taxon>Pseudoroseomonas</taxon>
    </lineage>
</organism>
<evidence type="ECO:0000256" key="2">
    <source>
        <dbReference type="SAM" id="SignalP"/>
    </source>
</evidence>
<dbReference type="Gene3D" id="3.40.190.150">
    <property type="entry name" value="Bordetella uptake gene, domain 1"/>
    <property type="match status" value="1"/>
</dbReference>
<name>A0ABR7R1Z5_9PROT</name>
<dbReference type="Pfam" id="PF03401">
    <property type="entry name" value="TctC"/>
    <property type="match status" value="1"/>
</dbReference>
<dbReference type="EMBL" id="JACTUZ010000003">
    <property type="protein sequence ID" value="MBC9175746.1"/>
    <property type="molecule type" value="Genomic_DNA"/>
</dbReference>
<dbReference type="PANTHER" id="PTHR42928:SF5">
    <property type="entry name" value="BLR1237 PROTEIN"/>
    <property type="match status" value="1"/>
</dbReference>
<evidence type="ECO:0000256" key="1">
    <source>
        <dbReference type="ARBA" id="ARBA00006987"/>
    </source>
</evidence>
<evidence type="ECO:0000313" key="4">
    <source>
        <dbReference type="Proteomes" id="UP000603940"/>
    </source>
</evidence>
<dbReference type="PANTHER" id="PTHR42928">
    <property type="entry name" value="TRICARBOXYLATE-BINDING PROTEIN"/>
    <property type="match status" value="1"/>
</dbReference>
<sequence>MSAPRLTRRGAALLLAGAPALLARPALVRATTSSRPAWPADRPVRVIVPLAAGGTADFLARHLASRLQELTGQSFVVENRTGGGGAVGWQAVARAAPDATTVLLTDNSLAIAAAAGRDVGFDPRQDLEPVSLLAQYPPLLTAAPSLPVQDLKGFLAYAKARPGQLFYGSGGIGSVPHLQAELLQEAAGIRLNHVSYRGMAQAVTDLIGGQVQFILPVYPTVAGQLRGGALKPMAVGAAERLPALPDLPTAREQGLDFVHHAWFGLLAPRGTPQEALAGMQAVMASAMSGQDFGRRLEETGATVPGAETAAFREAMASEIALWSRVLREHNIKVE</sequence>
<accession>A0ABR7R1Z5</accession>
<dbReference type="InterPro" id="IPR042100">
    <property type="entry name" value="Bug_dom1"/>
</dbReference>
<comment type="caution">
    <text evidence="3">The sequence shown here is derived from an EMBL/GenBank/DDBJ whole genome shotgun (WGS) entry which is preliminary data.</text>
</comment>
<gene>
    <name evidence="3" type="ORF">IBL25_02150</name>
</gene>